<organism evidence="3 4">
    <name type="scientific">Novosphingobium kalidii</name>
    <dbReference type="NCBI Taxonomy" id="3230299"/>
    <lineage>
        <taxon>Bacteria</taxon>
        <taxon>Pseudomonadati</taxon>
        <taxon>Pseudomonadota</taxon>
        <taxon>Alphaproteobacteria</taxon>
        <taxon>Sphingomonadales</taxon>
        <taxon>Sphingomonadaceae</taxon>
        <taxon>Novosphingobium</taxon>
    </lineage>
</organism>
<comment type="caution">
    <text evidence="3">The sequence shown here is derived from an EMBL/GenBank/DDBJ whole genome shotgun (WGS) entry which is preliminary data.</text>
</comment>
<dbReference type="Pfam" id="PF01464">
    <property type="entry name" value="SLT"/>
    <property type="match status" value="1"/>
</dbReference>
<evidence type="ECO:0000259" key="2">
    <source>
        <dbReference type="Pfam" id="PF01464"/>
    </source>
</evidence>
<dbReference type="InterPro" id="IPR023346">
    <property type="entry name" value="Lysozyme-like_dom_sf"/>
</dbReference>
<evidence type="ECO:0000313" key="4">
    <source>
        <dbReference type="Proteomes" id="UP001548713"/>
    </source>
</evidence>
<comment type="similarity">
    <text evidence="1">Belongs to the virb1 family.</text>
</comment>
<reference evidence="3 4" key="1">
    <citation type="submission" date="2024-07" db="EMBL/GenBank/DDBJ databases">
        <title>Novosphingobium kalidii RD2P27.</title>
        <authorList>
            <person name="Sun J.-Q."/>
        </authorList>
    </citation>
    <scope>NUCLEOTIDE SEQUENCE [LARGE SCALE GENOMIC DNA]</scope>
    <source>
        <strain evidence="3 4">RD2P27</strain>
    </source>
</reference>
<proteinExistence type="inferred from homology"/>
<evidence type="ECO:0000256" key="1">
    <source>
        <dbReference type="ARBA" id="ARBA00009387"/>
    </source>
</evidence>
<dbReference type="Proteomes" id="UP001548713">
    <property type="component" value="Unassembled WGS sequence"/>
</dbReference>
<dbReference type="Gene3D" id="1.10.530.10">
    <property type="match status" value="1"/>
</dbReference>
<dbReference type="RefSeq" id="WP_353985019.1">
    <property type="nucleotide sequence ID" value="NZ_JBEWLY010000022.1"/>
</dbReference>
<evidence type="ECO:0000313" key="3">
    <source>
        <dbReference type="EMBL" id="MET1756493.1"/>
    </source>
</evidence>
<protein>
    <submittedName>
        <fullName evidence="3">Lytic transglycosylase domain-containing protein</fullName>
    </submittedName>
</protein>
<dbReference type="InterPro" id="IPR008258">
    <property type="entry name" value="Transglycosylase_SLT_dom_1"/>
</dbReference>
<keyword evidence="4" id="KW-1185">Reference proteome</keyword>
<accession>A0ABV2D3X4</accession>
<sequence length="210" mass="22334">MLSLAAQCAPAVAPHTIAAIVQAESSNYLYAVNVNGLARQPRRPRSEAEAIATAKAYVERGHSVDMGLGQINSKNMRWLGLTWDTVFEPCVNVEAAGRVLLTNFRSVRDGRTPQQALRVALSMYNTGSQSRGFRNGYVARVELAGRRVSGLPTTGIPTLVALSAPPEAGEGSASAELNPEQIAAENTVAPAPPPPAWDVFARTAFVRANP</sequence>
<feature type="domain" description="Transglycosylase SLT" evidence="2">
    <location>
        <begin position="3"/>
        <end position="131"/>
    </location>
</feature>
<name>A0ABV2D3X4_9SPHN</name>
<dbReference type="CDD" id="cd16892">
    <property type="entry name" value="LT_VirB1-like"/>
    <property type="match status" value="1"/>
</dbReference>
<dbReference type="EMBL" id="JBEWLY010000022">
    <property type="protein sequence ID" value="MET1756493.1"/>
    <property type="molecule type" value="Genomic_DNA"/>
</dbReference>
<gene>
    <name evidence="3" type="ORF">ABVV53_13700</name>
</gene>
<dbReference type="SUPFAM" id="SSF53955">
    <property type="entry name" value="Lysozyme-like"/>
    <property type="match status" value="1"/>
</dbReference>